<evidence type="ECO:0000256" key="3">
    <source>
        <dbReference type="ARBA" id="ARBA00022989"/>
    </source>
</evidence>
<feature type="compositionally biased region" description="Basic and acidic residues" evidence="5">
    <location>
        <begin position="118"/>
        <end position="127"/>
    </location>
</feature>
<gene>
    <name evidence="7" type="ORF">PV08_01071</name>
</gene>
<feature type="compositionally biased region" description="Low complexity" evidence="5">
    <location>
        <begin position="44"/>
        <end position="56"/>
    </location>
</feature>
<proteinExistence type="predicted"/>
<dbReference type="EMBL" id="KN847492">
    <property type="protein sequence ID" value="KIW20496.1"/>
    <property type="molecule type" value="Genomic_DNA"/>
</dbReference>
<feature type="transmembrane region" description="Helical" evidence="6">
    <location>
        <begin position="702"/>
        <end position="720"/>
    </location>
</feature>
<dbReference type="VEuPathDB" id="FungiDB:PV08_01071"/>
<feature type="region of interest" description="Disordered" evidence="5">
    <location>
        <begin position="327"/>
        <end position="390"/>
    </location>
</feature>
<dbReference type="Proteomes" id="UP000053328">
    <property type="component" value="Unassembled WGS sequence"/>
</dbReference>
<comment type="subcellular location">
    <subcellularLocation>
        <location evidence="1">Membrane</location>
        <topology evidence="1">Multi-pass membrane protein</topology>
    </subcellularLocation>
</comment>
<dbReference type="HOGENOM" id="CLU_356020_0_0_1"/>
<dbReference type="GeneID" id="27328154"/>
<keyword evidence="3 6" id="KW-1133">Transmembrane helix</keyword>
<dbReference type="Gene3D" id="1.20.58.340">
    <property type="entry name" value="Magnesium transport protein CorA, transmembrane region"/>
    <property type="match status" value="1"/>
</dbReference>
<feature type="compositionally biased region" description="Polar residues" evidence="5">
    <location>
        <begin position="379"/>
        <end position="390"/>
    </location>
</feature>
<feature type="compositionally biased region" description="Basic and acidic residues" evidence="5">
    <location>
        <begin position="134"/>
        <end position="148"/>
    </location>
</feature>
<keyword evidence="2 6" id="KW-0812">Transmembrane</keyword>
<protein>
    <submittedName>
        <fullName evidence="7">Uncharacterized protein</fullName>
    </submittedName>
</protein>
<dbReference type="GO" id="GO:0016020">
    <property type="term" value="C:membrane"/>
    <property type="evidence" value="ECO:0007669"/>
    <property type="project" value="UniProtKB-SubCell"/>
</dbReference>
<name>A0A0D1YYZ5_9EURO</name>
<dbReference type="RefSeq" id="XP_016240712.1">
    <property type="nucleotide sequence ID" value="XM_016375436.1"/>
</dbReference>
<keyword evidence="4 6" id="KW-0472">Membrane</keyword>
<evidence type="ECO:0000313" key="7">
    <source>
        <dbReference type="EMBL" id="KIW20496.1"/>
    </source>
</evidence>
<organism evidence="7 8">
    <name type="scientific">Exophiala spinifera</name>
    <dbReference type="NCBI Taxonomy" id="91928"/>
    <lineage>
        <taxon>Eukaryota</taxon>
        <taxon>Fungi</taxon>
        <taxon>Dikarya</taxon>
        <taxon>Ascomycota</taxon>
        <taxon>Pezizomycotina</taxon>
        <taxon>Eurotiomycetes</taxon>
        <taxon>Chaetothyriomycetidae</taxon>
        <taxon>Chaetothyriales</taxon>
        <taxon>Herpotrichiellaceae</taxon>
        <taxon>Exophiala</taxon>
    </lineage>
</organism>
<evidence type="ECO:0000256" key="1">
    <source>
        <dbReference type="ARBA" id="ARBA00004141"/>
    </source>
</evidence>
<feature type="compositionally biased region" description="Polar residues" evidence="5">
    <location>
        <begin position="342"/>
        <end position="351"/>
    </location>
</feature>
<evidence type="ECO:0000256" key="4">
    <source>
        <dbReference type="ARBA" id="ARBA00023136"/>
    </source>
</evidence>
<evidence type="ECO:0000313" key="8">
    <source>
        <dbReference type="Proteomes" id="UP000053328"/>
    </source>
</evidence>
<evidence type="ECO:0000256" key="2">
    <source>
        <dbReference type="ARBA" id="ARBA00022692"/>
    </source>
</evidence>
<reference evidence="7 8" key="1">
    <citation type="submission" date="2015-01" db="EMBL/GenBank/DDBJ databases">
        <title>The Genome Sequence of Exophiala spinifera CBS89968.</title>
        <authorList>
            <consortium name="The Broad Institute Genomics Platform"/>
            <person name="Cuomo C."/>
            <person name="de Hoog S."/>
            <person name="Gorbushina A."/>
            <person name="Stielow B."/>
            <person name="Teixiera M."/>
            <person name="Abouelleil A."/>
            <person name="Chapman S.B."/>
            <person name="Priest M."/>
            <person name="Young S.K."/>
            <person name="Wortman J."/>
            <person name="Nusbaum C."/>
            <person name="Birren B."/>
        </authorList>
    </citation>
    <scope>NUCLEOTIDE SEQUENCE [LARGE SCALE GENOMIC DNA]</scope>
    <source>
        <strain evidence="7 8">CBS 89968</strain>
    </source>
</reference>
<dbReference type="SUPFAM" id="SSF144083">
    <property type="entry name" value="Magnesium transport protein CorA, transmembrane region"/>
    <property type="match status" value="1"/>
</dbReference>
<feature type="compositionally biased region" description="Polar residues" evidence="5">
    <location>
        <begin position="59"/>
        <end position="74"/>
    </location>
</feature>
<evidence type="ECO:0000256" key="6">
    <source>
        <dbReference type="SAM" id="Phobius"/>
    </source>
</evidence>
<feature type="compositionally biased region" description="Polar residues" evidence="5">
    <location>
        <begin position="17"/>
        <end position="35"/>
    </location>
</feature>
<sequence length="788" mass="89009">MKYSTIDPKVYGIKITSKPQTSINGDGRQQNSGQKASGEANHKSSSAQPASVSSVPLHTASNTSQSVAQLVQPTRNDEVTSSTAASASSMATSTLSSTVSPHPTTREPATINQQAKLGAREQRLAENRKRRRRDNIAAEVGHEVDSDGEREYWEAISRRHAAEEARRQALSPEARRQEDIESSAEVLRNHIKPKLILDHFSCVRLRHYPLFLLQTAPDSRNGARCRQRHCTDRIDPGKYRIAVSPGLWDSRGPDYYHVKCFEELLDLSSPHYVARFEPDRQKHIPDHGAQCILEEYISRWKLRIKQTPHHEDPQPSPGVEHLLLDSSSTQKDSAMAKEDASTTEQQVPSSKIRTEPAAPEQIPTSRNESPIPTPPTSGAAAQSVSASNQTTENDVWNIGDSLWAQVRQAEADASERYNRISDMFLMVDDSKDLGSTSTDRDCTWHITRYLLPDDDPDYDERHALSEALADWDVDIILANTDMSELTEAGRAAKEALGELTMKRIKKYQFRARRRGRPVPSKTVKTLYDVRNSMLFDKNAIQVLRNSIDCIYNITSTFHQIGQIGQEARQPTADHMLQLNFWHRNIIAHINRLNDRICDLLSRFKGTESAVMRMLSLRDSRALNLHTQEIAIIARNSESSGNEMQEMAKRMEKDARLMKFLAEVTAFFLPLTAVASVFSMDFFSVSETSRGIVPSLDKLKYSWLYWAFALPVSGFVCIVWFRKRFTIESNSTTAMQEIENLDSSTFTATSQRSDTKKRARQLWEQLKNIAMKSIHKGEDVPQDKALLLM</sequence>
<accession>A0A0D1YYZ5</accession>
<dbReference type="AlphaFoldDB" id="A0A0D1YYZ5"/>
<dbReference type="InterPro" id="IPR045863">
    <property type="entry name" value="CorA_TM1_TM2"/>
</dbReference>
<keyword evidence="8" id="KW-1185">Reference proteome</keyword>
<feature type="transmembrane region" description="Helical" evidence="6">
    <location>
        <begin position="659"/>
        <end position="682"/>
    </location>
</feature>
<feature type="compositionally biased region" description="Low complexity" evidence="5">
    <location>
        <begin position="80"/>
        <end position="100"/>
    </location>
</feature>
<dbReference type="OrthoDB" id="4160760at2759"/>
<feature type="region of interest" description="Disordered" evidence="5">
    <location>
        <begin position="1"/>
        <end position="148"/>
    </location>
</feature>
<dbReference type="STRING" id="91928.A0A0D1YYZ5"/>
<evidence type="ECO:0000256" key="5">
    <source>
        <dbReference type="SAM" id="MobiDB-lite"/>
    </source>
</evidence>